<keyword evidence="1" id="KW-0812">Transmembrane</keyword>
<evidence type="ECO:0000256" key="1">
    <source>
        <dbReference type="SAM" id="Phobius"/>
    </source>
</evidence>
<keyword evidence="1" id="KW-0472">Membrane</keyword>
<reference evidence="2" key="2">
    <citation type="journal article" date="2015" name="Fish Shellfish Immunol.">
        <title>Early steps in the European eel (Anguilla anguilla)-Vibrio vulnificus interaction in the gills: Role of the RtxA13 toxin.</title>
        <authorList>
            <person name="Callol A."/>
            <person name="Pajuelo D."/>
            <person name="Ebbesson L."/>
            <person name="Teles M."/>
            <person name="MacKenzie S."/>
            <person name="Amaro C."/>
        </authorList>
    </citation>
    <scope>NUCLEOTIDE SEQUENCE</scope>
</reference>
<name>A0A0E9X7A7_ANGAN</name>
<organism evidence="2">
    <name type="scientific">Anguilla anguilla</name>
    <name type="common">European freshwater eel</name>
    <name type="synonym">Muraena anguilla</name>
    <dbReference type="NCBI Taxonomy" id="7936"/>
    <lineage>
        <taxon>Eukaryota</taxon>
        <taxon>Metazoa</taxon>
        <taxon>Chordata</taxon>
        <taxon>Craniata</taxon>
        <taxon>Vertebrata</taxon>
        <taxon>Euteleostomi</taxon>
        <taxon>Actinopterygii</taxon>
        <taxon>Neopterygii</taxon>
        <taxon>Teleostei</taxon>
        <taxon>Anguilliformes</taxon>
        <taxon>Anguillidae</taxon>
        <taxon>Anguilla</taxon>
    </lineage>
</organism>
<protein>
    <submittedName>
        <fullName evidence="2">Uncharacterized protein</fullName>
    </submittedName>
</protein>
<reference evidence="2" key="1">
    <citation type="submission" date="2014-11" db="EMBL/GenBank/DDBJ databases">
        <authorList>
            <person name="Amaro Gonzalez C."/>
        </authorList>
    </citation>
    <scope>NUCLEOTIDE SEQUENCE</scope>
</reference>
<proteinExistence type="predicted"/>
<feature type="transmembrane region" description="Helical" evidence="1">
    <location>
        <begin position="80"/>
        <end position="98"/>
    </location>
</feature>
<sequence>MPIILVTHPIPTAKNNKNVTSPPIQKDVQLILQVTFLRHITHKLPPLRHVICKMLSPKLMQIVILTFSVDISLNCQGRTFLFYFILFFFISCNFLKQVRKKSDSIASKNVLY</sequence>
<evidence type="ECO:0000313" key="2">
    <source>
        <dbReference type="EMBL" id="JAH97588.1"/>
    </source>
</evidence>
<dbReference type="EMBL" id="GBXM01010989">
    <property type="protein sequence ID" value="JAH97588.1"/>
    <property type="molecule type" value="Transcribed_RNA"/>
</dbReference>
<accession>A0A0E9X7A7</accession>
<keyword evidence="1" id="KW-1133">Transmembrane helix</keyword>
<dbReference type="AlphaFoldDB" id="A0A0E9X7A7"/>